<dbReference type="Pfam" id="PF00092">
    <property type="entry name" value="VWA"/>
    <property type="match status" value="1"/>
</dbReference>
<proteinExistence type="predicted"/>
<feature type="compositionally biased region" description="Polar residues" evidence="1">
    <location>
        <begin position="28"/>
        <end position="51"/>
    </location>
</feature>
<dbReference type="PROSITE" id="PS51257">
    <property type="entry name" value="PROKAR_LIPOPROTEIN"/>
    <property type="match status" value="1"/>
</dbReference>
<protein>
    <recommendedName>
        <fullName evidence="2">VWFA domain-containing protein</fullName>
    </recommendedName>
</protein>
<dbReference type="InterPro" id="IPR036465">
    <property type="entry name" value="vWFA_dom_sf"/>
</dbReference>
<dbReference type="Gene3D" id="3.40.50.410">
    <property type="entry name" value="von Willebrand factor, type A domain"/>
    <property type="match status" value="2"/>
</dbReference>
<feature type="region of interest" description="Disordered" evidence="1">
    <location>
        <begin position="24"/>
        <end position="102"/>
    </location>
</feature>
<dbReference type="InterPro" id="IPR002035">
    <property type="entry name" value="VWF_A"/>
</dbReference>
<gene>
    <name evidence="3" type="ORF">GCM10010911_66350</name>
</gene>
<reference evidence="3" key="2">
    <citation type="submission" date="2020-09" db="EMBL/GenBank/DDBJ databases">
        <authorList>
            <person name="Sun Q."/>
            <person name="Zhou Y."/>
        </authorList>
    </citation>
    <scope>NUCLEOTIDE SEQUENCE</scope>
    <source>
        <strain evidence="3">CGMCC 1.15178</strain>
    </source>
</reference>
<dbReference type="Proteomes" id="UP000612456">
    <property type="component" value="Unassembled WGS sequence"/>
</dbReference>
<feature type="compositionally biased region" description="Polar residues" evidence="1">
    <location>
        <begin position="71"/>
        <end position="85"/>
    </location>
</feature>
<comment type="caution">
    <text evidence="3">The sequence shown here is derived from an EMBL/GenBank/DDBJ whole genome shotgun (WGS) entry which is preliminary data.</text>
</comment>
<name>A0A916ZH87_9BACL</name>
<evidence type="ECO:0000256" key="1">
    <source>
        <dbReference type="SAM" id="MobiDB-lite"/>
    </source>
</evidence>
<organism evidence="3 4">
    <name type="scientific">Paenibacillus nasutitermitis</name>
    <dbReference type="NCBI Taxonomy" id="1652958"/>
    <lineage>
        <taxon>Bacteria</taxon>
        <taxon>Bacillati</taxon>
        <taxon>Bacillota</taxon>
        <taxon>Bacilli</taxon>
        <taxon>Bacillales</taxon>
        <taxon>Paenibacillaceae</taxon>
        <taxon>Paenibacillus</taxon>
    </lineage>
</organism>
<accession>A0A916ZH87</accession>
<feature type="domain" description="VWFA" evidence="2">
    <location>
        <begin position="168"/>
        <end position="357"/>
    </location>
</feature>
<keyword evidence="4" id="KW-1185">Reference proteome</keyword>
<dbReference type="AlphaFoldDB" id="A0A916ZH87"/>
<evidence type="ECO:0000259" key="2">
    <source>
        <dbReference type="PROSITE" id="PS50234"/>
    </source>
</evidence>
<reference evidence="3" key="1">
    <citation type="journal article" date="2014" name="Int. J. Syst. Evol. Microbiol.">
        <title>Complete genome sequence of Corynebacterium casei LMG S-19264T (=DSM 44701T), isolated from a smear-ripened cheese.</title>
        <authorList>
            <consortium name="US DOE Joint Genome Institute (JGI-PGF)"/>
            <person name="Walter F."/>
            <person name="Albersmeier A."/>
            <person name="Kalinowski J."/>
            <person name="Ruckert C."/>
        </authorList>
    </citation>
    <scope>NUCLEOTIDE SEQUENCE</scope>
    <source>
        <strain evidence="3">CGMCC 1.15178</strain>
    </source>
</reference>
<evidence type="ECO:0000313" key="3">
    <source>
        <dbReference type="EMBL" id="GGD98281.1"/>
    </source>
</evidence>
<dbReference type="RefSeq" id="WP_188999546.1">
    <property type="nucleotide sequence ID" value="NZ_BMHP01000009.1"/>
</dbReference>
<sequence>MIRRPFLIIATLIVFLAGCSNEPDKKNSAIQNPPAKNQSEEPNQNASTGQDPSDAVQSEEPDKNAPDIQDVSDTNPSKPQISLTDEQILMKPPGRYAGSNYDEQKVQTDLDQLSSDLTADEYMDELLLLLAEDYRKYVSTFINFESEVTVNNPRPNEKITLPTNKKLHISILLDASGSMKAEINGKSKMDSAKEAIQSFGDKLPKNAEVSLRVYGHKGSGSQKDKKVSCTSTEEIFHGQGAQTSQMKTALQDIKPAGWTPIASALESVKQDMNPDTTDSVVYVVSDGIETCGGNPVQIAKELHQSQVKTIVNIIGFDVDNEGQKLLRQVAASGGGEFTAIDNDEALKNYLNKAYDKLRGEWTLWKEKGAGEANIKKEQKQGTINRTQETMQSLANKEKDNLQAALAYLESKKEKDFPRSELLQLINERQRFAWGYARDTGKRLYSEVSKSGKKVYDDITDEGNEKIDDLKDKQTN</sequence>
<dbReference type="EMBL" id="BMHP01000009">
    <property type="protein sequence ID" value="GGD98281.1"/>
    <property type="molecule type" value="Genomic_DNA"/>
</dbReference>
<dbReference type="SMART" id="SM00327">
    <property type="entry name" value="VWA"/>
    <property type="match status" value="1"/>
</dbReference>
<dbReference type="PROSITE" id="PS50234">
    <property type="entry name" value="VWFA"/>
    <property type="match status" value="1"/>
</dbReference>
<evidence type="ECO:0000313" key="4">
    <source>
        <dbReference type="Proteomes" id="UP000612456"/>
    </source>
</evidence>
<dbReference type="SUPFAM" id="SSF53300">
    <property type="entry name" value="vWA-like"/>
    <property type="match status" value="1"/>
</dbReference>